<dbReference type="Proteomes" id="UP001215078">
    <property type="component" value="Unassembled WGS sequence"/>
</dbReference>
<evidence type="ECO:0000259" key="3">
    <source>
        <dbReference type="Pfam" id="PF16344"/>
    </source>
</evidence>
<dbReference type="Gene3D" id="2.60.120.1440">
    <property type="match status" value="1"/>
</dbReference>
<dbReference type="PANTHER" id="PTHR30273">
    <property type="entry name" value="PERIPLASMIC SIGNAL SENSOR AND SIGMA FACTOR ACTIVATOR FECR-RELATED"/>
    <property type="match status" value="1"/>
</dbReference>
<evidence type="ECO:0000313" key="6">
    <source>
        <dbReference type="EMBL" id="RHH45904.1"/>
    </source>
</evidence>
<dbReference type="Pfam" id="PF16344">
    <property type="entry name" value="FecR_C"/>
    <property type="match status" value="1"/>
</dbReference>
<dbReference type="EMBL" id="VWFP01000024">
    <property type="protein sequence ID" value="KAA4622640.1"/>
    <property type="molecule type" value="Genomic_DNA"/>
</dbReference>
<dbReference type="Gene3D" id="3.55.50.30">
    <property type="match status" value="1"/>
</dbReference>
<keyword evidence="1" id="KW-1133">Transmembrane helix</keyword>
<reference evidence="6 7" key="1">
    <citation type="submission" date="2018-08" db="EMBL/GenBank/DDBJ databases">
        <title>A genome reference for cultivated species of the human gut microbiota.</title>
        <authorList>
            <person name="Zou Y."/>
            <person name="Xue W."/>
            <person name="Luo G."/>
        </authorList>
    </citation>
    <scope>NUCLEOTIDE SEQUENCE [LARGE SCALE GENOMIC DNA]</scope>
    <source>
        <strain evidence="6 7">AM17-48</strain>
    </source>
</reference>
<name>A0A3E5HYW1_BACOV</name>
<dbReference type="EMBL" id="JAQQPO010000037">
    <property type="protein sequence ID" value="MDC7961103.1"/>
    <property type="molecule type" value="Genomic_DNA"/>
</dbReference>
<reference evidence="5" key="3">
    <citation type="submission" date="2022-10" db="EMBL/GenBank/DDBJ databases">
        <title>Human gut microbiome strain richness.</title>
        <authorList>
            <person name="Chen-Liaw A."/>
        </authorList>
    </citation>
    <scope>NUCLEOTIDE SEQUENCE</scope>
    <source>
        <strain evidence="5">RTP21484st1_H8_RTP21484_190118</strain>
    </source>
</reference>
<dbReference type="PANTHER" id="PTHR30273:SF2">
    <property type="entry name" value="PROTEIN FECR"/>
    <property type="match status" value="1"/>
</dbReference>
<dbReference type="Pfam" id="PF04773">
    <property type="entry name" value="FecR"/>
    <property type="match status" value="1"/>
</dbReference>
<gene>
    <name evidence="6" type="ORF">DW206_12500</name>
    <name evidence="4" type="ORF">F3B90_20205</name>
    <name evidence="5" type="ORF">PQ628_23165</name>
</gene>
<keyword evidence="1" id="KW-0812">Transmembrane</keyword>
<evidence type="ECO:0000313" key="7">
    <source>
        <dbReference type="Proteomes" id="UP000283329"/>
    </source>
</evidence>
<evidence type="ECO:0000256" key="1">
    <source>
        <dbReference type="SAM" id="Phobius"/>
    </source>
</evidence>
<feature type="domain" description="FecR protein" evidence="2">
    <location>
        <begin position="194"/>
        <end position="284"/>
    </location>
</feature>
<evidence type="ECO:0000313" key="5">
    <source>
        <dbReference type="EMBL" id="MDC7961103.1"/>
    </source>
</evidence>
<accession>A0A3E5HYW1</accession>
<proteinExistence type="predicted"/>
<dbReference type="AlphaFoldDB" id="A0A3E5HYW1"/>
<organism evidence="6 7">
    <name type="scientific">Bacteroides ovatus</name>
    <dbReference type="NCBI Taxonomy" id="28116"/>
    <lineage>
        <taxon>Bacteria</taxon>
        <taxon>Pseudomonadati</taxon>
        <taxon>Bacteroidota</taxon>
        <taxon>Bacteroidia</taxon>
        <taxon>Bacteroidales</taxon>
        <taxon>Bacteroidaceae</taxon>
        <taxon>Bacteroides</taxon>
    </lineage>
</organism>
<reference evidence="4 8" key="2">
    <citation type="journal article" date="2019" name="Nat. Med.">
        <title>A library of human gut bacterial isolates paired with longitudinal multiomics data enables mechanistic microbiome research.</title>
        <authorList>
            <person name="Poyet M."/>
            <person name="Groussin M."/>
            <person name="Gibbons S.M."/>
            <person name="Avila-Pacheco J."/>
            <person name="Jiang X."/>
            <person name="Kearney S.M."/>
            <person name="Perrotta A.R."/>
            <person name="Berdy B."/>
            <person name="Zhao S."/>
            <person name="Lieberman T.D."/>
            <person name="Swanson P.K."/>
            <person name="Smith M."/>
            <person name="Roesemann S."/>
            <person name="Alexander J.E."/>
            <person name="Rich S.A."/>
            <person name="Livny J."/>
            <person name="Vlamakis H."/>
            <person name="Clish C."/>
            <person name="Bullock K."/>
            <person name="Deik A."/>
            <person name="Scott J."/>
            <person name="Pierce K.A."/>
            <person name="Xavier R.J."/>
            <person name="Alm E.J."/>
        </authorList>
    </citation>
    <scope>NUCLEOTIDE SEQUENCE [LARGE SCALE GENOMIC DNA]</scope>
    <source>
        <strain evidence="4 8">BIOML-A15</strain>
    </source>
</reference>
<keyword evidence="1" id="KW-0472">Membrane</keyword>
<dbReference type="FunFam" id="2.60.120.1440:FF:000001">
    <property type="entry name" value="Putative anti-sigma factor"/>
    <property type="match status" value="1"/>
</dbReference>
<dbReference type="Proteomes" id="UP000424805">
    <property type="component" value="Unassembled WGS sequence"/>
</dbReference>
<dbReference type="InterPro" id="IPR006860">
    <property type="entry name" value="FecR"/>
</dbReference>
<feature type="domain" description="Protein FecR C-terminal" evidence="3">
    <location>
        <begin position="326"/>
        <end position="394"/>
    </location>
</feature>
<comment type="caution">
    <text evidence="6">The sequence shown here is derived from an EMBL/GenBank/DDBJ whole genome shotgun (WGS) entry which is preliminary data.</text>
</comment>
<evidence type="ECO:0000259" key="2">
    <source>
        <dbReference type="Pfam" id="PF04773"/>
    </source>
</evidence>
<dbReference type="GO" id="GO:0016989">
    <property type="term" value="F:sigma factor antagonist activity"/>
    <property type="evidence" value="ECO:0007669"/>
    <property type="project" value="TreeGrafter"/>
</dbReference>
<protein>
    <submittedName>
        <fullName evidence="6">DUF4974 domain-containing protein</fullName>
    </submittedName>
</protein>
<dbReference type="InterPro" id="IPR012373">
    <property type="entry name" value="Ferrdict_sens_TM"/>
</dbReference>
<dbReference type="InterPro" id="IPR032508">
    <property type="entry name" value="FecR_C"/>
</dbReference>
<evidence type="ECO:0000313" key="8">
    <source>
        <dbReference type="Proteomes" id="UP000424805"/>
    </source>
</evidence>
<dbReference type="Proteomes" id="UP000283329">
    <property type="component" value="Unassembled WGS sequence"/>
</dbReference>
<dbReference type="RefSeq" id="WP_004307825.1">
    <property type="nucleotide sequence ID" value="NZ_BAABYV010000001.1"/>
</dbReference>
<feature type="transmembrane region" description="Helical" evidence="1">
    <location>
        <begin position="92"/>
        <end position="111"/>
    </location>
</feature>
<sequence>MKKFENVYQDAALMKKALLGEANESEQQELEKRLAECPDLQKVYEQLQNGETLRVAFGEYKNYSSKKAYESFLQKIGQTEPEVIKKPRTFRVWWSVAAAVVFLVIGLSFYMSNYGSIEEESRPLIQPGVQQAQLTLPDGSIIDVHKKEVNVIVDGVQVKYKEGVLSYEPTVTTQHEEKNVEEKPVKSNELIIPRGGENTVILADGTTVHLNAGSKLTYPVRFAGKRRVVALEGEAYFEVVQDESHPFVVQTHLGEVMVLGTAFNVNAYTNASVCYTTLVRGKVQFSAPNVGTVTLQPGEQAVVSANGTEKRTVDLDEYIGWVNGVYNFKNRSLGEIMETFERWYDIQVYYETPDLRDITYSGSLKRYGAVNSFLDALELTGDLTYKISGRKVLIYDGMKE</sequence>
<evidence type="ECO:0000313" key="4">
    <source>
        <dbReference type="EMBL" id="KAA4622640.1"/>
    </source>
</evidence>
<dbReference type="EMBL" id="QRJR01000009">
    <property type="protein sequence ID" value="RHH45904.1"/>
    <property type="molecule type" value="Genomic_DNA"/>
</dbReference>